<reference evidence="1" key="1">
    <citation type="submission" date="2014-11" db="EMBL/GenBank/DDBJ databases">
        <authorList>
            <person name="Amaro Gonzalez C."/>
        </authorList>
    </citation>
    <scope>NUCLEOTIDE SEQUENCE</scope>
</reference>
<evidence type="ECO:0000313" key="1">
    <source>
        <dbReference type="EMBL" id="JAH70431.1"/>
    </source>
</evidence>
<protein>
    <submittedName>
        <fullName evidence="1">Uncharacterized protein</fullName>
    </submittedName>
</protein>
<accession>A0A0E9UXG2</accession>
<reference evidence="1" key="2">
    <citation type="journal article" date="2015" name="Fish Shellfish Immunol.">
        <title>Early steps in the European eel (Anguilla anguilla)-Vibrio vulnificus interaction in the gills: Role of the RtxA13 toxin.</title>
        <authorList>
            <person name="Callol A."/>
            <person name="Pajuelo D."/>
            <person name="Ebbesson L."/>
            <person name="Teles M."/>
            <person name="MacKenzie S."/>
            <person name="Amaro C."/>
        </authorList>
    </citation>
    <scope>NUCLEOTIDE SEQUENCE</scope>
</reference>
<dbReference type="AlphaFoldDB" id="A0A0E9UXG2"/>
<organism evidence="1">
    <name type="scientific">Anguilla anguilla</name>
    <name type="common">European freshwater eel</name>
    <name type="synonym">Muraena anguilla</name>
    <dbReference type="NCBI Taxonomy" id="7936"/>
    <lineage>
        <taxon>Eukaryota</taxon>
        <taxon>Metazoa</taxon>
        <taxon>Chordata</taxon>
        <taxon>Craniata</taxon>
        <taxon>Vertebrata</taxon>
        <taxon>Euteleostomi</taxon>
        <taxon>Actinopterygii</taxon>
        <taxon>Neopterygii</taxon>
        <taxon>Teleostei</taxon>
        <taxon>Anguilliformes</taxon>
        <taxon>Anguillidae</taxon>
        <taxon>Anguilla</taxon>
    </lineage>
</organism>
<dbReference type="EMBL" id="GBXM01038146">
    <property type="protein sequence ID" value="JAH70431.1"/>
    <property type="molecule type" value="Transcribed_RNA"/>
</dbReference>
<sequence>MASLDPVIMTKELTDVQTHQFWELCSKRLAR</sequence>
<name>A0A0E9UXG2_ANGAN</name>
<proteinExistence type="predicted"/>